<feature type="transmembrane region" description="Helical" evidence="8">
    <location>
        <begin position="34"/>
        <end position="51"/>
    </location>
</feature>
<keyword evidence="3 8" id="KW-0812">Transmembrane</keyword>
<reference evidence="10 11" key="1">
    <citation type="submission" date="2020-04" db="EMBL/GenBank/DDBJ databases">
        <title>Flammeovirgaceae bacterium KN852 isolated from deep sea.</title>
        <authorList>
            <person name="Zhang D.-C."/>
        </authorList>
    </citation>
    <scope>NUCLEOTIDE SEQUENCE [LARGE SCALE GENOMIC DNA]</scope>
    <source>
        <strain evidence="10 11">KN852</strain>
    </source>
</reference>
<evidence type="ECO:0000256" key="1">
    <source>
        <dbReference type="ARBA" id="ARBA00004236"/>
    </source>
</evidence>
<gene>
    <name evidence="10" type="ORF">HH304_15575</name>
</gene>
<evidence type="ECO:0000256" key="3">
    <source>
        <dbReference type="ARBA" id="ARBA00022692"/>
    </source>
</evidence>
<evidence type="ECO:0000259" key="9">
    <source>
        <dbReference type="Pfam" id="PF18967"/>
    </source>
</evidence>
<dbReference type="Pfam" id="PF18967">
    <property type="entry name" value="PycTM"/>
    <property type="match status" value="1"/>
</dbReference>
<name>A0A848IZV9_9BACT</name>
<keyword evidence="11" id="KW-1185">Reference proteome</keyword>
<feature type="transmembrane region" description="Helical" evidence="8">
    <location>
        <begin position="71"/>
        <end position="92"/>
    </location>
</feature>
<dbReference type="RefSeq" id="WP_169683326.1">
    <property type="nucleotide sequence ID" value="NZ_JABBNU010000010.1"/>
</dbReference>
<comment type="subcellular location">
    <subcellularLocation>
        <location evidence="1">Cell membrane</location>
    </subcellularLocation>
</comment>
<evidence type="ECO:0000256" key="6">
    <source>
        <dbReference type="ARBA" id="ARBA00023118"/>
    </source>
</evidence>
<evidence type="ECO:0000256" key="2">
    <source>
        <dbReference type="ARBA" id="ARBA00022475"/>
    </source>
</evidence>
<evidence type="ECO:0000256" key="7">
    <source>
        <dbReference type="ARBA" id="ARBA00023136"/>
    </source>
</evidence>
<proteinExistence type="predicted"/>
<dbReference type="Proteomes" id="UP000559010">
    <property type="component" value="Unassembled WGS sequence"/>
</dbReference>
<dbReference type="EMBL" id="JABBNU010000010">
    <property type="protein sequence ID" value="NMM49827.1"/>
    <property type="molecule type" value="Genomic_DNA"/>
</dbReference>
<keyword evidence="4" id="KW-0547">Nucleotide-binding</keyword>
<keyword evidence="5 8" id="KW-1133">Transmembrane helix</keyword>
<dbReference type="InterPro" id="IPR043760">
    <property type="entry name" value="PycTM_dom"/>
</dbReference>
<dbReference type="GO" id="GO:0000166">
    <property type="term" value="F:nucleotide binding"/>
    <property type="evidence" value="ECO:0007669"/>
    <property type="project" value="UniProtKB-KW"/>
</dbReference>
<evidence type="ECO:0000256" key="8">
    <source>
        <dbReference type="SAM" id="Phobius"/>
    </source>
</evidence>
<keyword evidence="7 8" id="KW-0472">Membrane</keyword>
<evidence type="ECO:0000256" key="4">
    <source>
        <dbReference type="ARBA" id="ARBA00022741"/>
    </source>
</evidence>
<feature type="domain" description="Pycsar effector protein" evidence="9">
    <location>
        <begin position="16"/>
        <end position="185"/>
    </location>
</feature>
<feature type="transmembrane region" description="Helical" evidence="8">
    <location>
        <begin position="167"/>
        <end position="186"/>
    </location>
</feature>
<evidence type="ECO:0000313" key="10">
    <source>
        <dbReference type="EMBL" id="NMM49827.1"/>
    </source>
</evidence>
<dbReference type="GO" id="GO:0005886">
    <property type="term" value="C:plasma membrane"/>
    <property type="evidence" value="ECO:0007669"/>
    <property type="project" value="UniProtKB-SubCell"/>
</dbReference>
<evidence type="ECO:0000313" key="11">
    <source>
        <dbReference type="Proteomes" id="UP000559010"/>
    </source>
</evidence>
<accession>A0A848IZV9</accession>
<keyword evidence="2" id="KW-1003">Cell membrane</keyword>
<evidence type="ECO:0000256" key="5">
    <source>
        <dbReference type="ARBA" id="ARBA00022989"/>
    </source>
</evidence>
<comment type="caution">
    <text evidence="10">The sequence shown here is derived from an EMBL/GenBank/DDBJ whole genome shotgun (WGS) entry which is preliminary data.</text>
</comment>
<dbReference type="GO" id="GO:0051607">
    <property type="term" value="P:defense response to virus"/>
    <property type="evidence" value="ECO:0007669"/>
    <property type="project" value="UniProtKB-KW"/>
</dbReference>
<protein>
    <recommendedName>
        <fullName evidence="9">Pycsar effector protein domain-containing protein</fullName>
    </recommendedName>
</protein>
<keyword evidence="6" id="KW-0051">Antiviral defense</keyword>
<organism evidence="10 11">
    <name type="scientific">Marinigracilibium pacificum</name>
    <dbReference type="NCBI Taxonomy" id="2729599"/>
    <lineage>
        <taxon>Bacteria</taxon>
        <taxon>Pseudomonadati</taxon>
        <taxon>Bacteroidota</taxon>
        <taxon>Cytophagia</taxon>
        <taxon>Cytophagales</taxon>
        <taxon>Flammeovirgaceae</taxon>
        <taxon>Marinigracilibium</taxon>
    </lineage>
</organism>
<dbReference type="AlphaFoldDB" id="A0A848IZV9"/>
<sequence>MGENDPNKASQRLVYLRNVHNLVIEWYKNADTKALAILTVNGLLITYITGLSVLKPSEIKDVLNILNEMNILLLVLMAISMVYSIFCALFSFQSRIGKENNSPPSNHGYLVSPEKMMFFGHIASLSKKEFTETSKAIDEKFEIIALSSQIHILSTNVLHKHKWVNRAFWSFGASLLFLLMFTTLYMNNLNKLKAEPKQTESFIYKGIQKIKFYN</sequence>